<proteinExistence type="predicted"/>
<accession>A0A1D1Y5K2</accession>
<evidence type="ECO:0000313" key="1">
    <source>
        <dbReference type="EMBL" id="JAT49878.1"/>
    </source>
</evidence>
<sequence>MGSQKQIRQSWKSCQIQSVGLHIYLERILSVVNREPQMLNSELQNKREGRPCNAAYPVWFIASALMTKGRRFQALGATVVAKMPITIPLSLRHLLVHEHVKVSTKLMEEFPLRFTAFCWI</sequence>
<organism evidence="1">
    <name type="scientific">Anthurium amnicola</name>
    <dbReference type="NCBI Taxonomy" id="1678845"/>
    <lineage>
        <taxon>Eukaryota</taxon>
        <taxon>Viridiplantae</taxon>
        <taxon>Streptophyta</taxon>
        <taxon>Embryophyta</taxon>
        <taxon>Tracheophyta</taxon>
        <taxon>Spermatophyta</taxon>
        <taxon>Magnoliopsida</taxon>
        <taxon>Liliopsida</taxon>
        <taxon>Araceae</taxon>
        <taxon>Pothoideae</taxon>
        <taxon>Potheae</taxon>
        <taxon>Anthurium</taxon>
    </lineage>
</organism>
<dbReference type="AlphaFoldDB" id="A0A1D1Y5K2"/>
<name>A0A1D1Y5K2_9ARAE</name>
<gene>
    <name evidence="1" type="primary">dphB_0</name>
    <name evidence="1" type="ORF">g.59744</name>
</gene>
<protein>
    <submittedName>
        <fullName evidence="1">Diphthine synthase</fullName>
    </submittedName>
</protein>
<dbReference type="EMBL" id="GDJX01018058">
    <property type="protein sequence ID" value="JAT49878.1"/>
    <property type="molecule type" value="Transcribed_RNA"/>
</dbReference>
<reference evidence="1" key="1">
    <citation type="submission" date="2015-07" db="EMBL/GenBank/DDBJ databases">
        <title>Transcriptome Assembly of Anthurium amnicola.</title>
        <authorList>
            <person name="Suzuki J."/>
        </authorList>
    </citation>
    <scope>NUCLEOTIDE SEQUENCE</scope>
</reference>